<dbReference type="GO" id="GO:0016618">
    <property type="term" value="F:hydroxypyruvate reductase [NAD(P)H] activity"/>
    <property type="evidence" value="ECO:0007669"/>
    <property type="project" value="TreeGrafter"/>
</dbReference>
<evidence type="ECO:0000259" key="5">
    <source>
        <dbReference type="Pfam" id="PF00389"/>
    </source>
</evidence>
<evidence type="ECO:0000256" key="1">
    <source>
        <dbReference type="ARBA" id="ARBA00005854"/>
    </source>
</evidence>
<dbReference type="GO" id="GO:0005829">
    <property type="term" value="C:cytosol"/>
    <property type="evidence" value="ECO:0007669"/>
    <property type="project" value="TreeGrafter"/>
</dbReference>
<dbReference type="PANTHER" id="PTHR10996:SF178">
    <property type="entry name" value="2-HYDROXYACID DEHYDROGENASE YGL185C-RELATED"/>
    <property type="match status" value="1"/>
</dbReference>
<dbReference type="GO" id="GO:0051287">
    <property type="term" value="F:NAD binding"/>
    <property type="evidence" value="ECO:0007669"/>
    <property type="project" value="InterPro"/>
</dbReference>
<evidence type="ECO:0000259" key="6">
    <source>
        <dbReference type="Pfam" id="PF02826"/>
    </source>
</evidence>
<protein>
    <submittedName>
        <fullName evidence="7">D-3-phosphoglycerate dehydrogenase</fullName>
    </submittedName>
</protein>
<dbReference type="InterPro" id="IPR006140">
    <property type="entry name" value="D-isomer_DH_NAD-bd"/>
</dbReference>
<accession>A0AAE3KK23</accession>
<keyword evidence="8" id="KW-1185">Reference proteome</keyword>
<feature type="domain" description="D-isomer specific 2-hydroxyacid dehydrogenase NAD-binding" evidence="6">
    <location>
        <begin position="109"/>
        <end position="285"/>
    </location>
</feature>
<dbReference type="Pfam" id="PF00389">
    <property type="entry name" value="2-Hacid_dh"/>
    <property type="match status" value="1"/>
</dbReference>
<proteinExistence type="inferred from homology"/>
<keyword evidence="2 4" id="KW-0560">Oxidoreductase</keyword>
<dbReference type="RefSeq" id="WP_253769355.1">
    <property type="nucleotide sequence ID" value="NZ_JAMTCK010000004.1"/>
</dbReference>
<reference evidence="7" key="1">
    <citation type="submission" date="2022-06" db="EMBL/GenBank/DDBJ databases">
        <title>Genomic Encyclopedia of Archaeal and Bacterial Type Strains, Phase II (KMG-II): from individual species to whole genera.</title>
        <authorList>
            <person name="Goeker M."/>
        </authorList>
    </citation>
    <scope>NUCLEOTIDE SEQUENCE</scope>
    <source>
        <strain evidence="7">DSM 43935</strain>
    </source>
</reference>
<organism evidence="7 8">
    <name type="scientific">Goodfellowiella coeruleoviolacea</name>
    <dbReference type="NCBI Taxonomy" id="334858"/>
    <lineage>
        <taxon>Bacteria</taxon>
        <taxon>Bacillati</taxon>
        <taxon>Actinomycetota</taxon>
        <taxon>Actinomycetes</taxon>
        <taxon>Pseudonocardiales</taxon>
        <taxon>Pseudonocardiaceae</taxon>
        <taxon>Goodfellowiella</taxon>
    </lineage>
</organism>
<gene>
    <name evidence="7" type="ORF">LX83_001827</name>
</gene>
<keyword evidence="3" id="KW-0520">NAD</keyword>
<dbReference type="InterPro" id="IPR029753">
    <property type="entry name" value="D-isomer_DH_CS"/>
</dbReference>
<dbReference type="AlphaFoldDB" id="A0AAE3KK23"/>
<dbReference type="EMBL" id="JAMTCK010000004">
    <property type="protein sequence ID" value="MCP2164978.1"/>
    <property type="molecule type" value="Genomic_DNA"/>
</dbReference>
<dbReference type="CDD" id="cd12175">
    <property type="entry name" value="2-Hacid_dh_11"/>
    <property type="match status" value="1"/>
</dbReference>
<evidence type="ECO:0000256" key="4">
    <source>
        <dbReference type="RuleBase" id="RU003719"/>
    </source>
</evidence>
<dbReference type="Pfam" id="PF02826">
    <property type="entry name" value="2-Hacid_dh_C"/>
    <property type="match status" value="1"/>
</dbReference>
<dbReference type="PANTHER" id="PTHR10996">
    <property type="entry name" value="2-HYDROXYACID DEHYDROGENASE-RELATED"/>
    <property type="match status" value="1"/>
</dbReference>
<dbReference type="SUPFAM" id="SSF52283">
    <property type="entry name" value="Formate/glycerate dehydrogenase catalytic domain-like"/>
    <property type="match status" value="1"/>
</dbReference>
<dbReference type="Gene3D" id="3.40.50.720">
    <property type="entry name" value="NAD(P)-binding Rossmann-like Domain"/>
    <property type="match status" value="2"/>
</dbReference>
<dbReference type="FunFam" id="3.40.50.720:FF:000203">
    <property type="entry name" value="D-3-phosphoglycerate dehydrogenase (SerA)"/>
    <property type="match status" value="1"/>
</dbReference>
<evidence type="ECO:0000256" key="3">
    <source>
        <dbReference type="ARBA" id="ARBA00023027"/>
    </source>
</evidence>
<dbReference type="GO" id="GO:0030267">
    <property type="term" value="F:glyoxylate reductase (NADPH) activity"/>
    <property type="evidence" value="ECO:0007669"/>
    <property type="project" value="TreeGrafter"/>
</dbReference>
<dbReference type="SUPFAM" id="SSF51735">
    <property type="entry name" value="NAD(P)-binding Rossmann-fold domains"/>
    <property type="match status" value="1"/>
</dbReference>
<dbReference type="Proteomes" id="UP001206128">
    <property type="component" value="Unassembled WGS sequence"/>
</dbReference>
<comment type="similarity">
    <text evidence="1 4">Belongs to the D-isomer specific 2-hydroxyacid dehydrogenase family.</text>
</comment>
<evidence type="ECO:0000256" key="2">
    <source>
        <dbReference type="ARBA" id="ARBA00023002"/>
    </source>
</evidence>
<feature type="domain" description="D-isomer specific 2-hydroxyacid dehydrogenase catalytic" evidence="5">
    <location>
        <begin position="37"/>
        <end position="316"/>
    </location>
</feature>
<name>A0AAE3KK23_9PSEU</name>
<dbReference type="InterPro" id="IPR050223">
    <property type="entry name" value="D-isomer_2-hydroxyacid_DH"/>
</dbReference>
<dbReference type="InterPro" id="IPR006139">
    <property type="entry name" value="D-isomer_2_OHA_DH_cat_dom"/>
</dbReference>
<evidence type="ECO:0000313" key="8">
    <source>
        <dbReference type="Proteomes" id="UP001206128"/>
    </source>
</evidence>
<sequence length="325" mass="33960">MRGLVVIAPTLGGAKLAQALGGALAEHEITAVEDTGQDRDALRRAEFLLTALAPVNADHLAAAEALRFVQCASHGVDHVDLAAAERHGVTVSTIGSSQAEAQDVAEHAMALMLALAKQLVPGHQALRDGEWALPRLRPGLTELFGKTLGIVGLGAIGQQLARRATAFDMRIVYSGPRPVPAAADYRARHVELDELLATADYVSLHAPLRPDTRHLLDRRRLALMKPTAILVNTARGALVDQDALAEALAAGRLGGAGIDVFDPEPPPADLALLRAPNVVLSPHAAGVTRETVLRIAAAALDNVRRVAAGQPPLDVVAGPARPVSG</sequence>
<comment type="caution">
    <text evidence="7">The sequence shown here is derived from an EMBL/GenBank/DDBJ whole genome shotgun (WGS) entry which is preliminary data.</text>
</comment>
<dbReference type="InterPro" id="IPR036291">
    <property type="entry name" value="NAD(P)-bd_dom_sf"/>
</dbReference>
<dbReference type="PROSITE" id="PS00671">
    <property type="entry name" value="D_2_HYDROXYACID_DH_3"/>
    <property type="match status" value="1"/>
</dbReference>
<evidence type="ECO:0000313" key="7">
    <source>
        <dbReference type="EMBL" id="MCP2164978.1"/>
    </source>
</evidence>